<evidence type="ECO:0000256" key="3">
    <source>
        <dbReference type="ARBA" id="ARBA00023082"/>
    </source>
</evidence>
<dbReference type="Gene3D" id="1.10.10.10">
    <property type="entry name" value="Winged helix-like DNA-binding domain superfamily/Winged helix DNA-binding domain"/>
    <property type="match status" value="1"/>
</dbReference>
<dbReference type="InterPro" id="IPR014284">
    <property type="entry name" value="RNA_pol_sigma-70_dom"/>
</dbReference>
<dbReference type="RefSeq" id="WP_094856255.1">
    <property type="nucleotide sequence ID" value="NZ_NEVM01000005.1"/>
</dbReference>
<dbReference type="Proteomes" id="UP000216020">
    <property type="component" value="Unassembled WGS sequence"/>
</dbReference>
<dbReference type="OrthoDB" id="8536462at2"/>
<comment type="similarity">
    <text evidence="1">Belongs to the sigma-70 factor family. ECF subfamily.</text>
</comment>
<evidence type="ECO:0000259" key="5">
    <source>
        <dbReference type="Pfam" id="PF04542"/>
    </source>
</evidence>
<dbReference type="InterPro" id="IPR039425">
    <property type="entry name" value="RNA_pol_sigma-70-like"/>
</dbReference>
<reference evidence="8" key="1">
    <citation type="submission" date="2017-05" db="EMBL/GenBank/DDBJ databases">
        <title>Complete and WGS of Bordetella genogroups.</title>
        <authorList>
            <person name="Spilker T."/>
            <person name="Lipuma J."/>
        </authorList>
    </citation>
    <scope>NUCLEOTIDE SEQUENCE [LARGE SCALE GENOMIC DNA]</scope>
    <source>
        <strain evidence="8">AU16122</strain>
    </source>
</reference>
<name>A0A261S3C1_9BORD</name>
<evidence type="ECO:0000256" key="4">
    <source>
        <dbReference type="ARBA" id="ARBA00023163"/>
    </source>
</evidence>
<dbReference type="PANTHER" id="PTHR43133">
    <property type="entry name" value="RNA POLYMERASE ECF-TYPE SIGMA FACTO"/>
    <property type="match status" value="1"/>
</dbReference>
<dbReference type="GO" id="GO:0016987">
    <property type="term" value="F:sigma factor activity"/>
    <property type="evidence" value="ECO:0007669"/>
    <property type="project" value="UniProtKB-KW"/>
</dbReference>
<accession>A0A261S3C1</accession>
<feature type="domain" description="RNA polymerase sigma-70 region 2" evidence="5">
    <location>
        <begin position="16"/>
        <end position="81"/>
    </location>
</feature>
<dbReference type="Gene3D" id="1.10.1740.10">
    <property type="match status" value="1"/>
</dbReference>
<feature type="domain" description="RNA polymerase sigma factor 70 region 4 type 2" evidence="6">
    <location>
        <begin position="114"/>
        <end position="165"/>
    </location>
</feature>
<dbReference type="SUPFAM" id="SSF88946">
    <property type="entry name" value="Sigma2 domain of RNA polymerase sigma factors"/>
    <property type="match status" value="1"/>
</dbReference>
<dbReference type="Pfam" id="PF08281">
    <property type="entry name" value="Sigma70_r4_2"/>
    <property type="match status" value="1"/>
</dbReference>
<dbReference type="Pfam" id="PF04542">
    <property type="entry name" value="Sigma70_r2"/>
    <property type="match status" value="1"/>
</dbReference>
<sequence>MGAASVPLPQQQVETLYTNHHGWLQGWLRFRLGDAADAADLAHDTFVRLITRPRCFESSQEARSYLRTIASGLCIDLWRHREIERAWLETLAARPEAYAPSAEDQTAVLQALYEIDAMLRHLPPKAARAFVLAVACGMTHQEVARELDVSSRMVGHYLTQAMLHCMRLEARNLAQAGATIP</sequence>
<dbReference type="InterPro" id="IPR013325">
    <property type="entry name" value="RNA_pol_sigma_r2"/>
</dbReference>
<keyword evidence="3" id="KW-0731">Sigma factor</keyword>
<organism evidence="7 8">
    <name type="scientific">Bordetella genomosp. 10</name>
    <dbReference type="NCBI Taxonomy" id="1416804"/>
    <lineage>
        <taxon>Bacteria</taxon>
        <taxon>Pseudomonadati</taxon>
        <taxon>Pseudomonadota</taxon>
        <taxon>Betaproteobacteria</taxon>
        <taxon>Burkholderiales</taxon>
        <taxon>Alcaligenaceae</taxon>
        <taxon>Bordetella</taxon>
    </lineage>
</organism>
<dbReference type="GO" id="GO:0003677">
    <property type="term" value="F:DNA binding"/>
    <property type="evidence" value="ECO:0007669"/>
    <property type="project" value="InterPro"/>
</dbReference>
<comment type="caution">
    <text evidence="7">The sequence shown here is derived from an EMBL/GenBank/DDBJ whole genome shotgun (WGS) entry which is preliminary data.</text>
</comment>
<dbReference type="PANTHER" id="PTHR43133:SF63">
    <property type="entry name" value="RNA POLYMERASE SIGMA FACTOR FECI-RELATED"/>
    <property type="match status" value="1"/>
</dbReference>
<dbReference type="InterPro" id="IPR013324">
    <property type="entry name" value="RNA_pol_sigma_r3/r4-like"/>
</dbReference>
<evidence type="ECO:0000313" key="8">
    <source>
        <dbReference type="Proteomes" id="UP000216020"/>
    </source>
</evidence>
<dbReference type="GO" id="GO:0006352">
    <property type="term" value="P:DNA-templated transcription initiation"/>
    <property type="evidence" value="ECO:0007669"/>
    <property type="project" value="InterPro"/>
</dbReference>
<keyword evidence="8" id="KW-1185">Reference proteome</keyword>
<protein>
    <submittedName>
        <fullName evidence="7">RNA polymerase subunit sigma</fullName>
    </submittedName>
</protein>
<dbReference type="InterPro" id="IPR013249">
    <property type="entry name" value="RNA_pol_sigma70_r4_t2"/>
</dbReference>
<keyword evidence="2" id="KW-0805">Transcription regulation</keyword>
<dbReference type="EMBL" id="NEVM01000005">
    <property type="protein sequence ID" value="OZI31849.1"/>
    <property type="molecule type" value="Genomic_DNA"/>
</dbReference>
<proteinExistence type="inferred from homology"/>
<evidence type="ECO:0000256" key="1">
    <source>
        <dbReference type="ARBA" id="ARBA00010641"/>
    </source>
</evidence>
<dbReference type="InterPro" id="IPR007627">
    <property type="entry name" value="RNA_pol_sigma70_r2"/>
</dbReference>
<dbReference type="AlphaFoldDB" id="A0A261S3C1"/>
<evidence type="ECO:0000259" key="6">
    <source>
        <dbReference type="Pfam" id="PF08281"/>
    </source>
</evidence>
<dbReference type="InterPro" id="IPR036388">
    <property type="entry name" value="WH-like_DNA-bd_sf"/>
</dbReference>
<dbReference type="SUPFAM" id="SSF88659">
    <property type="entry name" value="Sigma3 and sigma4 domains of RNA polymerase sigma factors"/>
    <property type="match status" value="1"/>
</dbReference>
<evidence type="ECO:0000313" key="7">
    <source>
        <dbReference type="EMBL" id="OZI31849.1"/>
    </source>
</evidence>
<dbReference type="NCBIfam" id="TIGR02937">
    <property type="entry name" value="sigma70-ECF"/>
    <property type="match status" value="1"/>
</dbReference>
<gene>
    <name evidence="7" type="ORF">CAL29_28735</name>
</gene>
<evidence type="ECO:0000256" key="2">
    <source>
        <dbReference type="ARBA" id="ARBA00023015"/>
    </source>
</evidence>
<keyword evidence="4" id="KW-0804">Transcription</keyword>